<reference evidence="1 2" key="1">
    <citation type="submission" date="2019-06" db="EMBL/GenBank/DDBJ databases">
        <title>WGS assembly of Gossypium darwinii.</title>
        <authorList>
            <person name="Chen Z.J."/>
            <person name="Sreedasyam A."/>
            <person name="Ando A."/>
            <person name="Song Q."/>
            <person name="De L."/>
            <person name="Hulse-Kemp A."/>
            <person name="Ding M."/>
            <person name="Ye W."/>
            <person name="Kirkbride R."/>
            <person name="Jenkins J."/>
            <person name="Plott C."/>
            <person name="Lovell J."/>
            <person name="Lin Y.-M."/>
            <person name="Vaughn R."/>
            <person name="Liu B."/>
            <person name="Li W."/>
            <person name="Simpson S."/>
            <person name="Scheffler B."/>
            <person name="Saski C."/>
            <person name="Grover C."/>
            <person name="Hu G."/>
            <person name="Conover J."/>
            <person name="Carlson J."/>
            <person name="Shu S."/>
            <person name="Boston L."/>
            <person name="Williams M."/>
            <person name="Peterson D."/>
            <person name="Mcgee K."/>
            <person name="Jones D."/>
            <person name="Wendel J."/>
            <person name="Stelly D."/>
            <person name="Grimwood J."/>
            <person name="Schmutz J."/>
        </authorList>
    </citation>
    <scope>NUCLEOTIDE SEQUENCE [LARGE SCALE GENOMIC DNA]</scope>
    <source>
        <strain evidence="1">1808015.09</strain>
    </source>
</reference>
<name>A0A5D2BV20_GOSDA</name>
<organism evidence="1 2">
    <name type="scientific">Gossypium darwinii</name>
    <name type="common">Darwin's cotton</name>
    <name type="synonym">Gossypium barbadense var. darwinii</name>
    <dbReference type="NCBI Taxonomy" id="34276"/>
    <lineage>
        <taxon>Eukaryota</taxon>
        <taxon>Viridiplantae</taxon>
        <taxon>Streptophyta</taxon>
        <taxon>Embryophyta</taxon>
        <taxon>Tracheophyta</taxon>
        <taxon>Spermatophyta</taxon>
        <taxon>Magnoliopsida</taxon>
        <taxon>eudicotyledons</taxon>
        <taxon>Gunneridae</taxon>
        <taxon>Pentapetalae</taxon>
        <taxon>rosids</taxon>
        <taxon>malvids</taxon>
        <taxon>Malvales</taxon>
        <taxon>Malvaceae</taxon>
        <taxon>Malvoideae</taxon>
        <taxon>Gossypium</taxon>
    </lineage>
</organism>
<protein>
    <submittedName>
        <fullName evidence="1">Uncharacterized protein</fullName>
    </submittedName>
</protein>
<gene>
    <name evidence="1" type="ORF">ES288_D07G120400v1</name>
</gene>
<proteinExistence type="predicted"/>
<dbReference type="EMBL" id="CM017707">
    <property type="protein sequence ID" value="TYG61097.1"/>
    <property type="molecule type" value="Genomic_DNA"/>
</dbReference>
<sequence length="68" mass="7483">MANHSHHIGPSFHVSHPLFGLFHFLPLSFPLCPFLSPNLFLSSSLPIPSHPPLMFLLPPSLASDHFSA</sequence>
<accession>A0A5D2BV20</accession>
<dbReference type="AlphaFoldDB" id="A0A5D2BV20"/>
<evidence type="ECO:0000313" key="1">
    <source>
        <dbReference type="EMBL" id="TYG61097.1"/>
    </source>
</evidence>
<dbReference type="Proteomes" id="UP000323506">
    <property type="component" value="Chromosome D07"/>
</dbReference>
<keyword evidence="2" id="KW-1185">Reference proteome</keyword>
<evidence type="ECO:0000313" key="2">
    <source>
        <dbReference type="Proteomes" id="UP000323506"/>
    </source>
</evidence>